<evidence type="ECO:0000313" key="2">
    <source>
        <dbReference type="Proteomes" id="UP001055811"/>
    </source>
</evidence>
<proteinExistence type="predicted"/>
<reference evidence="1 2" key="2">
    <citation type="journal article" date="2022" name="Mol. Ecol. Resour.">
        <title>The genomes of chicory, endive, great burdock and yacon provide insights into Asteraceae paleo-polyploidization history and plant inulin production.</title>
        <authorList>
            <person name="Fan W."/>
            <person name="Wang S."/>
            <person name="Wang H."/>
            <person name="Wang A."/>
            <person name="Jiang F."/>
            <person name="Liu H."/>
            <person name="Zhao H."/>
            <person name="Xu D."/>
            <person name="Zhang Y."/>
        </authorList>
    </citation>
    <scope>NUCLEOTIDE SEQUENCE [LARGE SCALE GENOMIC DNA]</scope>
    <source>
        <strain evidence="2">cv. Punajuju</strain>
        <tissue evidence="1">Leaves</tissue>
    </source>
</reference>
<comment type="caution">
    <text evidence="1">The sequence shown here is derived from an EMBL/GenBank/DDBJ whole genome shotgun (WGS) entry which is preliminary data.</text>
</comment>
<reference evidence="2" key="1">
    <citation type="journal article" date="2022" name="Mol. Ecol. Resour.">
        <title>The genomes of chicory, endive, great burdock and yacon provide insights into Asteraceae palaeo-polyploidization history and plant inulin production.</title>
        <authorList>
            <person name="Fan W."/>
            <person name="Wang S."/>
            <person name="Wang H."/>
            <person name="Wang A."/>
            <person name="Jiang F."/>
            <person name="Liu H."/>
            <person name="Zhao H."/>
            <person name="Xu D."/>
            <person name="Zhang Y."/>
        </authorList>
    </citation>
    <scope>NUCLEOTIDE SEQUENCE [LARGE SCALE GENOMIC DNA]</scope>
    <source>
        <strain evidence="2">cv. Punajuju</strain>
    </source>
</reference>
<dbReference type="Proteomes" id="UP001055811">
    <property type="component" value="Linkage Group LG02"/>
</dbReference>
<name>A0ACB9GI08_CICIN</name>
<organism evidence="1 2">
    <name type="scientific">Cichorium intybus</name>
    <name type="common">Chicory</name>
    <dbReference type="NCBI Taxonomy" id="13427"/>
    <lineage>
        <taxon>Eukaryota</taxon>
        <taxon>Viridiplantae</taxon>
        <taxon>Streptophyta</taxon>
        <taxon>Embryophyta</taxon>
        <taxon>Tracheophyta</taxon>
        <taxon>Spermatophyta</taxon>
        <taxon>Magnoliopsida</taxon>
        <taxon>eudicotyledons</taxon>
        <taxon>Gunneridae</taxon>
        <taxon>Pentapetalae</taxon>
        <taxon>asterids</taxon>
        <taxon>campanulids</taxon>
        <taxon>Asterales</taxon>
        <taxon>Asteraceae</taxon>
        <taxon>Cichorioideae</taxon>
        <taxon>Cichorieae</taxon>
        <taxon>Cichoriinae</taxon>
        <taxon>Cichorium</taxon>
    </lineage>
</organism>
<sequence length="549" mass="61465">MSSSETLSVLKFLNLRFKEFEGSIPFKLFDKDLDAVFLNDNGFKFRIPPNLGGPIPAADSTDYGSPESLIRRTVGARRHRQVVTVSILAKRSDDAGVRLRAKLLERGSVECRRRLGEGNRGIEEKLSFNSQKEPQKLAHELKAIDFLDAMALLKSNLPMCPANQHCSQWARSYMKYCLCTKKDWISLILGFISVMSWGVAEVPQIITNYKQKSSEGLAMGFLLTWILGDLFNVFGCLLEPATLPTQYYMAVLYLVTTLALTSQALYYGYFCNQDTSKKQGHTIESVDKKIKHSHNVNNLEESTAPMISKSTPSLPIPAADYNSAPETVYYTSARSLSRSHTPTINFFQRTTAHVCDQDNIQEPLLGGHPLGKSPPVSKPKTMLCVVFTVGIFLHASNLNFERNSYLDSTSVNSHEGFVIQVGRKLLQVSGNLLEDNEGTGSIGIGTFLGWGMAAIYMGGRLPQIFLNIRRGHVQGLNPLMFVFALFGNSTYVASILVSSLEWSKIHPNLPWVVEASGCVMLDTFILMQFIYFRYRKNRNIGMRHRELDP</sequence>
<accession>A0ACB9GI08</accession>
<gene>
    <name evidence="1" type="ORF">L2E82_12764</name>
</gene>
<dbReference type="EMBL" id="CM042010">
    <property type="protein sequence ID" value="KAI3782710.1"/>
    <property type="molecule type" value="Genomic_DNA"/>
</dbReference>
<evidence type="ECO:0000313" key="1">
    <source>
        <dbReference type="EMBL" id="KAI3782710.1"/>
    </source>
</evidence>
<keyword evidence="2" id="KW-1185">Reference proteome</keyword>
<protein>
    <submittedName>
        <fullName evidence="1">Uncharacterized protein</fullName>
    </submittedName>
</protein>